<dbReference type="Pfam" id="PF03489">
    <property type="entry name" value="SapB_2"/>
    <property type="match status" value="1"/>
</dbReference>
<evidence type="ECO:0000259" key="10">
    <source>
        <dbReference type="PROSITE" id="PS51110"/>
    </source>
</evidence>
<evidence type="ECO:0000256" key="7">
    <source>
        <dbReference type="SAM" id="MobiDB-lite"/>
    </source>
</evidence>
<dbReference type="Ensembl" id="ENSORLT00000034018.1">
    <property type="protein sequence ID" value="ENSORLP00000029280.1"/>
    <property type="gene ID" value="ENSORLG00000022185.1"/>
</dbReference>
<accession>A0A3B3HCJ8</accession>
<reference evidence="11" key="2">
    <citation type="submission" date="2025-08" db="UniProtKB">
        <authorList>
            <consortium name="Ensembl"/>
        </authorList>
    </citation>
    <scope>IDENTIFICATION</scope>
    <source>
        <strain evidence="11">Hd-rR</strain>
    </source>
</reference>
<dbReference type="Pfam" id="PF02199">
    <property type="entry name" value="SapA"/>
    <property type="match status" value="1"/>
</dbReference>
<feature type="region of interest" description="Disordered" evidence="7">
    <location>
        <begin position="120"/>
        <end position="142"/>
    </location>
</feature>
<keyword evidence="12" id="KW-1185">Reference proteome</keyword>
<keyword evidence="3 8" id="KW-0732">Signal</keyword>
<dbReference type="CTD" id="100001978"/>
<dbReference type="InParanoid" id="A0A3B3HCJ8"/>
<reference evidence="11" key="3">
    <citation type="submission" date="2025-09" db="UniProtKB">
        <authorList>
            <consortium name="Ensembl"/>
        </authorList>
    </citation>
    <scope>IDENTIFICATION</scope>
    <source>
        <strain evidence="11">Hd-rR</strain>
    </source>
</reference>
<keyword evidence="6" id="KW-0325">Glycoprotein</keyword>
<dbReference type="SUPFAM" id="SSF47862">
    <property type="entry name" value="Saposin"/>
    <property type="match status" value="3"/>
</dbReference>
<evidence type="ECO:0000256" key="5">
    <source>
        <dbReference type="ARBA" id="ARBA00023157"/>
    </source>
</evidence>
<keyword evidence="2" id="KW-0964">Secreted</keyword>
<evidence type="ECO:0000256" key="3">
    <source>
        <dbReference type="ARBA" id="ARBA00022729"/>
    </source>
</evidence>
<dbReference type="InterPro" id="IPR003119">
    <property type="entry name" value="SAP_A"/>
</dbReference>
<evidence type="ECO:0000259" key="9">
    <source>
        <dbReference type="PROSITE" id="PS50015"/>
    </source>
</evidence>
<sequence>MSAWAGFGLLLLAAALRLGESRFIMDPVSFITQELQSLDLCGECSQIIRTSTNMISGSDTKVTVYEALHAVCRRLPERQASDCQSQVKTYLPKVLQQKPSHLNPSETCVVFGLCAPQKDEELQEPPPSVNSEALSNSAPASATETQKISGPVCALCLMVIRKLETMLPKNISEDAILKIMEEVCDLVPASYKQQCDDFVNKYGADIAEFLFSSAAPHTICMVLHLCLFKEQPVPEVLLPSDCESCRTLAALHRVHLGLNATGAQTSAFLQSVCSIHPNAIPKCDAFTRAYGSQLHRVLGNQMDISHTCERADLCQTMKKLDLLGSNPCTWGPSYWCQNRETAQKCGNQIFCEKFKWKS</sequence>
<evidence type="ECO:0000256" key="6">
    <source>
        <dbReference type="ARBA" id="ARBA00023180"/>
    </source>
</evidence>
<evidence type="ECO:0000256" key="2">
    <source>
        <dbReference type="ARBA" id="ARBA00022525"/>
    </source>
</evidence>
<dbReference type="PANTHER" id="PTHR11480:SF99">
    <property type="entry name" value="SURFACTANT PROTEIN BB"/>
    <property type="match status" value="1"/>
</dbReference>
<evidence type="ECO:0000256" key="1">
    <source>
        <dbReference type="ARBA" id="ARBA00004613"/>
    </source>
</evidence>
<dbReference type="InterPro" id="IPR007856">
    <property type="entry name" value="SapB_1"/>
</dbReference>
<dbReference type="PROSITE" id="PS50015">
    <property type="entry name" value="SAP_B"/>
    <property type="match status" value="3"/>
</dbReference>
<dbReference type="GeneTree" id="ENSGT00940000164890"/>
<dbReference type="SMART" id="SM00741">
    <property type="entry name" value="SapB"/>
    <property type="match status" value="3"/>
</dbReference>
<feature type="domain" description="Saposin B-type" evidence="9">
    <location>
        <begin position="37"/>
        <end position="118"/>
    </location>
</feature>
<evidence type="ECO:0000313" key="11">
    <source>
        <dbReference type="Ensembl" id="ENSORLP00000029280.1"/>
    </source>
</evidence>
<dbReference type="InterPro" id="IPR008373">
    <property type="entry name" value="Saposin"/>
</dbReference>
<evidence type="ECO:0000256" key="8">
    <source>
        <dbReference type="SAM" id="SignalP"/>
    </source>
</evidence>
<dbReference type="PRINTS" id="PR01797">
    <property type="entry name" value="SAPOSIN"/>
</dbReference>
<dbReference type="Pfam" id="PF05184">
    <property type="entry name" value="SapB_1"/>
    <property type="match status" value="1"/>
</dbReference>
<feature type="domain" description="Saposin A-type" evidence="10">
    <location>
        <begin position="321"/>
        <end position="358"/>
    </location>
</feature>
<dbReference type="GO" id="GO:0005615">
    <property type="term" value="C:extracellular space"/>
    <property type="evidence" value="ECO:0000318"/>
    <property type="project" value="GO_Central"/>
</dbReference>
<keyword evidence="5" id="KW-1015">Disulfide bond</keyword>
<dbReference type="GO" id="GO:0006665">
    <property type="term" value="P:sphingolipid metabolic process"/>
    <property type="evidence" value="ECO:0007669"/>
    <property type="project" value="InterPro"/>
</dbReference>
<dbReference type="KEGG" id="ola:101161410"/>
<keyword evidence="4" id="KW-0677">Repeat</keyword>
<dbReference type="AlphaFoldDB" id="A0A3B3HCJ8"/>
<dbReference type="Gene3D" id="1.10.225.10">
    <property type="entry name" value="Saposin-like"/>
    <property type="match status" value="3"/>
</dbReference>
<dbReference type="GO" id="GO:0016020">
    <property type="term" value="C:membrane"/>
    <property type="evidence" value="ECO:0007669"/>
    <property type="project" value="GOC"/>
</dbReference>
<dbReference type="GeneID" id="101161410"/>
<feature type="domain" description="Saposin B-type" evidence="9">
    <location>
        <begin position="238"/>
        <end position="318"/>
    </location>
</feature>
<dbReference type="STRING" id="8090.ENSORLP00000029280"/>
<dbReference type="PROSITE" id="PS51110">
    <property type="entry name" value="SAP_A"/>
    <property type="match status" value="1"/>
</dbReference>
<comment type="subcellular location">
    <subcellularLocation>
        <location evidence="1">Secreted</location>
    </subcellularLocation>
</comment>
<dbReference type="InterPro" id="IPR051428">
    <property type="entry name" value="Sphingo_Act-Surfact_Prot"/>
</dbReference>
<dbReference type="Bgee" id="ENSORLG00000022185">
    <property type="expression patterns" value="Expressed in pharyngeal gill and 13 other cell types or tissues"/>
</dbReference>
<dbReference type="SMART" id="SM00162">
    <property type="entry name" value="SAPA"/>
    <property type="match status" value="1"/>
</dbReference>
<feature type="signal peptide" evidence="8">
    <location>
        <begin position="1"/>
        <end position="21"/>
    </location>
</feature>
<dbReference type="GO" id="GO:0005764">
    <property type="term" value="C:lysosome"/>
    <property type="evidence" value="ECO:0007669"/>
    <property type="project" value="InterPro"/>
</dbReference>
<dbReference type="InterPro" id="IPR008138">
    <property type="entry name" value="SapB_2"/>
</dbReference>
<name>A0A3B3HCJ8_ORYLA</name>
<organism evidence="11 12">
    <name type="scientific">Oryzias latipes</name>
    <name type="common">Japanese rice fish</name>
    <name type="synonym">Japanese killifish</name>
    <dbReference type="NCBI Taxonomy" id="8090"/>
    <lineage>
        <taxon>Eukaryota</taxon>
        <taxon>Metazoa</taxon>
        <taxon>Chordata</taxon>
        <taxon>Craniata</taxon>
        <taxon>Vertebrata</taxon>
        <taxon>Euteleostomi</taxon>
        <taxon>Actinopterygii</taxon>
        <taxon>Neopterygii</taxon>
        <taxon>Teleostei</taxon>
        <taxon>Neoteleostei</taxon>
        <taxon>Acanthomorphata</taxon>
        <taxon>Ovalentaria</taxon>
        <taxon>Atherinomorphae</taxon>
        <taxon>Beloniformes</taxon>
        <taxon>Adrianichthyidae</taxon>
        <taxon>Oryziinae</taxon>
        <taxon>Oryzias</taxon>
    </lineage>
</organism>
<reference evidence="11 12" key="1">
    <citation type="journal article" date="2007" name="Nature">
        <title>The medaka draft genome and insights into vertebrate genome evolution.</title>
        <authorList>
            <person name="Kasahara M."/>
            <person name="Naruse K."/>
            <person name="Sasaki S."/>
            <person name="Nakatani Y."/>
            <person name="Qu W."/>
            <person name="Ahsan B."/>
            <person name="Yamada T."/>
            <person name="Nagayasu Y."/>
            <person name="Doi K."/>
            <person name="Kasai Y."/>
            <person name="Jindo T."/>
            <person name="Kobayashi D."/>
            <person name="Shimada A."/>
            <person name="Toyoda A."/>
            <person name="Kuroki Y."/>
            <person name="Fujiyama A."/>
            <person name="Sasaki T."/>
            <person name="Shimizu A."/>
            <person name="Asakawa S."/>
            <person name="Shimizu N."/>
            <person name="Hashimoto S."/>
            <person name="Yang J."/>
            <person name="Lee Y."/>
            <person name="Matsushima K."/>
            <person name="Sugano S."/>
            <person name="Sakaizumi M."/>
            <person name="Narita T."/>
            <person name="Ohishi K."/>
            <person name="Haga S."/>
            <person name="Ohta F."/>
            <person name="Nomoto H."/>
            <person name="Nogata K."/>
            <person name="Morishita T."/>
            <person name="Endo T."/>
            <person name="Shin-I T."/>
            <person name="Takeda H."/>
            <person name="Morishita S."/>
            <person name="Kohara Y."/>
        </authorList>
    </citation>
    <scope>NUCLEOTIDE SEQUENCE [LARGE SCALE GENOMIC DNA]</scope>
    <source>
        <strain evidence="11 12">Hd-rR</strain>
    </source>
</reference>
<dbReference type="InterPro" id="IPR011001">
    <property type="entry name" value="Saposin-like"/>
</dbReference>
<dbReference type="InterPro" id="IPR008139">
    <property type="entry name" value="SaposinB_dom"/>
</dbReference>
<feature type="domain" description="Saposin B-type" evidence="9">
    <location>
        <begin position="149"/>
        <end position="230"/>
    </location>
</feature>
<feature type="chain" id="PRO_5017297009" evidence="8">
    <location>
        <begin position="22"/>
        <end position="358"/>
    </location>
</feature>
<evidence type="ECO:0000313" key="12">
    <source>
        <dbReference type="Proteomes" id="UP000001038"/>
    </source>
</evidence>
<feature type="compositionally biased region" description="Polar residues" evidence="7">
    <location>
        <begin position="129"/>
        <end position="142"/>
    </location>
</feature>
<dbReference type="OrthoDB" id="8889685at2759"/>
<dbReference type="Proteomes" id="UP000001038">
    <property type="component" value="Chromosome 9"/>
</dbReference>
<protein>
    <submittedName>
        <fullName evidence="11">Surfactant protein Bb</fullName>
    </submittedName>
</protein>
<proteinExistence type="predicted"/>
<evidence type="ECO:0000256" key="4">
    <source>
        <dbReference type="ARBA" id="ARBA00022737"/>
    </source>
</evidence>
<gene>
    <name evidence="11" type="primary">sftpbb</name>
</gene>
<dbReference type="PANTHER" id="PTHR11480">
    <property type="entry name" value="SAPOSIN-RELATED"/>
    <property type="match status" value="1"/>
</dbReference>